<feature type="region of interest" description="Disordered" evidence="1">
    <location>
        <begin position="570"/>
        <end position="600"/>
    </location>
</feature>
<comment type="caution">
    <text evidence="2">The sequence shown here is derived from an EMBL/GenBank/DDBJ whole genome shotgun (WGS) entry which is preliminary data.</text>
</comment>
<feature type="compositionally biased region" description="Basic and acidic residues" evidence="1">
    <location>
        <begin position="353"/>
        <end position="364"/>
    </location>
</feature>
<feature type="compositionally biased region" description="Polar residues" evidence="1">
    <location>
        <begin position="539"/>
        <end position="554"/>
    </location>
</feature>
<name>A0A7J7JYF6_BUGNE</name>
<dbReference type="EMBL" id="VXIV02001679">
    <property type="protein sequence ID" value="KAF6030721.1"/>
    <property type="molecule type" value="Genomic_DNA"/>
</dbReference>
<feature type="region of interest" description="Disordered" evidence="1">
    <location>
        <begin position="702"/>
        <end position="721"/>
    </location>
</feature>
<feature type="region of interest" description="Disordered" evidence="1">
    <location>
        <begin position="151"/>
        <end position="178"/>
    </location>
</feature>
<proteinExistence type="predicted"/>
<evidence type="ECO:0000313" key="3">
    <source>
        <dbReference type="Proteomes" id="UP000593567"/>
    </source>
</evidence>
<sequence>MLEYGKKEQDFLQYINHIRRERDTAVTPDQPAPRLLHPKGIQCLLALTKLLEETVKLKQAEINSIKDSEDLNELRRQAERMSLTDHKNFHFDSPTVEGGNNSDDPSFIEDYRSSRLQIDQDHNDNHKTKSLRVGTQMLSGTLGRVKTKFLKTSASSKESPTIESKKYPAVTPNSGSSAFGQRKNKHYEYGQSPHGVAGLVHSSSNELLPTVGSGGLSSLNGFQKTSYNRHMSEAPKTNQPGNDDEYLERFASLPDNLERMIEVSVEPLTDINEVTPRKIVVSHDKAPTSTRSQPASTNSRGLQTPTITNTIPEESDSSSHVSVKKDSDQTDLEAVRNSMHLSKDFAKKLEKWVSKSKPDNKDNQSKQSTNQSRPKGGKKKGKTFNRQRSMSADRAGLLAGRNDAEFEEKLRQWGIKQACDPGYYLEGRQSRNSERSVESPARLISQEDNSPPSTKPLQSPDKLTPEIASPKESCDGTSSSSSGSLEPINHVLPLGSTTSTDESVTLEEEAPSKAKGKRPLSLVAMTGSLESAEPRSPAVLTSQQSFDSEISPTCDSKELLKTINEDISKIREKKAQKSDSSSETSLDRFSHEGSTSKIVSSISPKMQKLNFTVEELPGTLPSHSVCVDSGLAMEEDSFIDPLLHLHHSLQAQDVLENKESREDELLKGILNQNSNLTDPFVEPQLSVPHLSPGVKAESALVSPKGFHSTPKPSLSHKHADGLNSKFQYSPKPAEKAALFVKPEITISTEPLFSNQNEFVNKLMNTNSDAPSEELLVKAKLIKIDSHPDTKKVFKNRSHSESVPLKFAGENNKVIDQPLEPLLSSQSVPLRTKLDRLSCLYDHDDGTDLKIKMAEPSGPYDVFKAPKKHQHPRSRSLGGMLDSDISLEELRIKPGSSSEYTVDLTRHVKEIPREGAVQRARTIFMDMQST</sequence>
<evidence type="ECO:0000313" key="2">
    <source>
        <dbReference type="EMBL" id="KAF6030721.1"/>
    </source>
</evidence>
<feature type="compositionally biased region" description="Polar residues" evidence="1">
    <location>
        <begin position="287"/>
        <end position="312"/>
    </location>
</feature>
<protein>
    <submittedName>
        <fullName evidence="2">Uncharacterized protein</fullName>
    </submittedName>
</protein>
<feature type="region of interest" description="Disordered" evidence="1">
    <location>
        <begin position="279"/>
        <end position="330"/>
    </location>
</feature>
<accession>A0A7J7JYF6</accession>
<feature type="compositionally biased region" description="Basic residues" evidence="1">
    <location>
        <begin position="375"/>
        <end position="385"/>
    </location>
</feature>
<dbReference type="AlphaFoldDB" id="A0A7J7JYF6"/>
<gene>
    <name evidence="2" type="ORF">EB796_010972</name>
</gene>
<organism evidence="2 3">
    <name type="scientific">Bugula neritina</name>
    <name type="common">Brown bryozoan</name>
    <name type="synonym">Sertularia neritina</name>
    <dbReference type="NCBI Taxonomy" id="10212"/>
    <lineage>
        <taxon>Eukaryota</taxon>
        <taxon>Metazoa</taxon>
        <taxon>Spiralia</taxon>
        <taxon>Lophotrochozoa</taxon>
        <taxon>Bryozoa</taxon>
        <taxon>Gymnolaemata</taxon>
        <taxon>Cheilostomatida</taxon>
        <taxon>Flustrina</taxon>
        <taxon>Buguloidea</taxon>
        <taxon>Bugulidae</taxon>
        <taxon>Bugula</taxon>
    </lineage>
</organism>
<feature type="compositionally biased region" description="Polar residues" evidence="1">
    <location>
        <begin position="151"/>
        <end position="162"/>
    </location>
</feature>
<feature type="region of interest" description="Disordered" evidence="1">
    <location>
        <begin position="421"/>
        <end position="558"/>
    </location>
</feature>
<feature type="compositionally biased region" description="Polar residues" evidence="1">
    <location>
        <begin position="446"/>
        <end position="457"/>
    </location>
</feature>
<feature type="compositionally biased region" description="Basic and acidic residues" evidence="1">
    <location>
        <begin position="428"/>
        <end position="437"/>
    </location>
</feature>
<dbReference type="Proteomes" id="UP000593567">
    <property type="component" value="Unassembled WGS sequence"/>
</dbReference>
<evidence type="ECO:0000256" key="1">
    <source>
        <dbReference type="SAM" id="MobiDB-lite"/>
    </source>
</evidence>
<reference evidence="2" key="1">
    <citation type="submission" date="2020-06" db="EMBL/GenBank/DDBJ databases">
        <title>Draft genome of Bugula neritina, a colonial animal packing powerful symbionts and potential medicines.</title>
        <authorList>
            <person name="Rayko M."/>
        </authorList>
    </citation>
    <scope>NUCLEOTIDE SEQUENCE [LARGE SCALE GENOMIC DNA]</scope>
    <source>
        <strain evidence="2">Kwan_BN1</strain>
    </source>
</reference>
<feature type="region of interest" description="Disordered" evidence="1">
    <location>
        <begin position="353"/>
        <end position="398"/>
    </location>
</feature>
<keyword evidence="3" id="KW-1185">Reference proteome</keyword>
<feature type="region of interest" description="Disordered" evidence="1">
    <location>
        <begin position="88"/>
        <end position="108"/>
    </location>
</feature>